<evidence type="ECO:0008006" key="5">
    <source>
        <dbReference type="Google" id="ProtNLM"/>
    </source>
</evidence>
<evidence type="ECO:0000256" key="2">
    <source>
        <dbReference type="PROSITE-ProRule" id="PRU00252"/>
    </source>
</evidence>
<dbReference type="InterPro" id="IPR012340">
    <property type="entry name" value="NA-bd_OB-fold"/>
</dbReference>
<protein>
    <recommendedName>
        <fullName evidence="5">Single-stranded DNA-binding protein</fullName>
    </recommendedName>
</protein>
<proteinExistence type="predicted"/>
<evidence type="ECO:0000313" key="3">
    <source>
        <dbReference type="EMBL" id="GAA2069653.1"/>
    </source>
</evidence>
<sequence length="120" mass="13074">MTSSSTDSPRVAHRNEVVLRGRVSADPETRILPSGDVLVTFRLVVQRDARALKGSKQTVDVIECAAWTSRLRQRAARLRPGAEVEVSGALRRRFSRRAGGLTSHVSVELAAVTVSSPGRR</sequence>
<dbReference type="Proteomes" id="UP001501480">
    <property type="component" value="Unassembled WGS sequence"/>
</dbReference>
<dbReference type="InterPro" id="IPR000424">
    <property type="entry name" value="Primosome_PriB/ssb"/>
</dbReference>
<name>A0ABN2VST7_9ACTN</name>
<reference evidence="3 4" key="1">
    <citation type="journal article" date="2019" name="Int. J. Syst. Evol. Microbiol.">
        <title>The Global Catalogue of Microorganisms (GCM) 10K type strain sequencing project: providing services to taxonomists for standard genome sequencing and annotation.</title>
        <authorList>
            <consortium name="The Broad Institute Genomics Platform"/>
            <consortium name="The Broad Institute Genome Sequencing Center for Infectious Disease"/>
            <person name="Wu L."/>
            <person name="Ma J."/>
        </authorList>
    </citation>
    <scope>NUCLEOTIDE SEQUENCE [LARGE SCALE GENOMIC DNA]</scope>
    <source>
        <strain evidence="3 4">JCM 15749</strain>
    </source>
</reference>
<organism evidence="3 4">
    <name type="scientific">Aeromicrobium halocynthiae</name>
    <dbReference type="NCBI Taxonomy" id="560557"/>
    <lineage>
        <taxon>Bacteria</taxon>
        <taxon>Bacillati</taxon>
        <taxon>Actinomycetota</taxon>
        <taxon>Actinomycetes</taxon>
        <taxon>Propionibacteriales</taxon>
        <taxon>Nocardioidaceae</taxon>
        <taxon>Aeromicrobium</taxon>
    </lineage>
</organism>
<dbReference type="EMBL" id="BAAAPY010000001">
    <property type="protein sequence ID" value="GAA2069653.1"/>
    <property type="molecule type" value="Genomic_DNA"/>
</dbReference>
<dbReference type="Pfam" id="PF00436">
    <property type="entry name" value="SSB"/>
    <property type="match status" value="1"/>
</dbReference>
<dbReference type="SUPFAM" id="SSF50249">
    <property type="entry name" value="Nucleic acid-binding proteins"/>
    <property type="match status" value="1"/>
</dbReference>
<dbReference type="PROSITE" id="PS50935">
    <property type="entry name" value="SSB"/>
    <property type="match status" value="1"/>
</dbReference>
<accession>A0ABN2VST7</accession>
<dbReference type="Gene3D" id="2.40.50.140">
    <property type="entry name" value="Nucleic acid-binding proteins"/>
    <property type="match status" value="1"/>
</dbReference>
<evidence type="ECO:0000256" key="1">
    <source>
        <dbReference type="ARBA" id="ARBA00023125"/>
    </source>
</evidence>
<gene>
    <name evidence="3" type="ORF">GCM10009821_02820</name>
</gene>
<dbReference type="RefSeq" id="WP_344323414.1">
    <property type="nucleotide sequence ID" value="NZ_BAAAPY010000001.1"/>
</dbReference>
<comment type="caution">
    <text evidence="3">The sequence shown here is derived from an EMBL/GenBank/DDBJ whole genome shotgun (WGS) entry which is preliminary data.</text>
</comment>
<keyword evidence="1 2" id="KW-0238">DNA-binding</keyword>
<evidence type="ECO:0000313" key="4">
    <source>
        <dbReference type="Proteomes" id="UP001501480"/>
    </source>
</evidence>
<keyword evidence="4" id="KW-1185">Reference proteome</keyword>